<dbReference type="SUPFAM" id="SSF63829">
    <property type="entry name" value="Calcium-dependent phosphotriesterase"/>
    <property type="match status" value="1"/>
</dbReference>
<dbReference type="Pfam" id="PF08450">
    <property type="entry name" value="SGL"/>
    <property type="match status" value="1"/>
</dbReference>
<dbReference type="InterPro" id="IPR011042">
    <property type="entry name" value="6-blade_b-propeller_TolB-like"/>
</dbReference>
<feature type="binding site" evidence="15">
    <location>
        <position position="109"/>
    </location>
    <ligand>
        <name>substrate</name>
    </ligand>
</feature>
<comment type="cofactor">
    <cofactor evidence="4">
        <name>Mg(2+)</name>
        <dbReference type="ChEBI" id="CHEBI:18420"/>
    </cofactor>
</comment>
<evidence type="ECO:0000256" key="13">
    <source>
        <dbReference type="ARBA" id="ARBA00032464"/>
    </source>
</evidence>
<dbReference type="Gene3D" id="2.120.10.30">
    <property type="entry name" value="TolB, C-terminal domain"/>
    <property type="match status" value="1"/>
</dbReference>
<organism evidence="17 18">
    <name type="scientific">Zophobas morio</name>
    <dbReference type="NCBI Taxonomy" id="2755281"/>
    <lineage>
        <taxon>Eukaryota</taxon>
        <taxon>Metazoa</taxon>
        <taxon>Ecdysozoa</taxon>
        <taxon>Arthropoda</taxon>
        <taxon>Hexapoda</taxon>
        <taxon>Insecta</taxon>
        <taxon>Pterygota</taxon>
        <taxon>Neoptera</taxon>
        <taxon>Endopterygota</taxon>
        <taxon>Coleoptera</taxon>
        <taxon>Polyphaga</taxon>
        <taxon>Cucujiformia</taxon>
        <taxon>Tenebrionidae</taxon>
        <taxon>Zophobas</taxon>
    </lineage>
</organism>
<evidence type="ECO:0000256" key="12">
    <source>
        <dbReference type="ARBA" id="ARBA00022837"/>
    </source>
</evidence>
<comment type="caution">
    <text evidence="17">The sequence shown here is derived from an EMBL/GenBank/DDBJ whole genome shotgun (WGS) entry which is preliminary data.</text>
</comment>
<name>A0AA38MEN5_9CUCU</name>
<dbReference type="GO" id="GO:0005737">
    <property type="term" value="C:cytoplasm"/>
    <property type="evidence" value="ECO:0007669"/>
    <property type="project" value="UniProtKB-SubCell"/>
</dbReference>
<feature type="binding site" evidence="15">
    <location>
        <position position="214"/>
    </location>
    <ligand>
        <name>a divalent metal cation</name>
        <dbReference type="ChEBI" id="CHEBI:60240"/>
    </ligand>
</feature>
<evidence type="ECO:0000256" key="11">
    <source>
        <dbReference type="ARBA" id="ARBA00022801"/>
    </source>
</evidence>
<dbReference type="EC" id="3.1.1.17" evidence="7"/>
<reference evidence="17" key="1">
    <citation type="journal article" date="2023" name="G3 (Bethesda)">
        <title>Whole genome assemblies of Zophobas morio and Tenebrio molitor.</title>
        <authorList>
            <person name="Kaur S."/>
            <person name="Stinson S.A."/>
            <person name="diCenzo G.C."/>
        </authorList>
    </citation>
    <scope>NUCLEOTIDE SEQUENCE</scope>
    <source>
        <strain evidence="17">QUZm001</strain>
    </source>
</reference>
<dbReference type="AlphaFoldDB" id="A0AA38MEN5"/>
<feature type="active site" description="Proton donor/acceptor" evidence="14">
    <location>
        <position position="214"/>
    </location>
</feature>
<dbReference type="Proteomes" id="UP001168821">
    <property type="component" value="Unassembled WGS sequence"/>
</dbReference>
<accession>A0AA38MEN5</accession>
<evidence type="ECO:0000256" key="1">
    <source>
        <dbReference type="ARBA" id="ARBA00001589"/>
    </source>
</evidence>
<evidence type="ECO:0000256" key="15">
    <source>
        <dbReference type="PIRSR" id="PIRSR605511-2"/>
    </source>
</evidence>
<comment type="subcellular location">
    <subcellularLocation>
        <location evidence="5">Cytoplasm</location>
    </subcellularLocation>
</comment>
<feature type="binding site" evidence="15">
    <location>
        <position position="162"/>
    </location>
    <ligand>
        <name>a divalent metal cation</name>
        <dbReference type="ChEBI" id="CHEBI:60240"/>
    </ligand>
</feature>
<evidence type="ECO:0000313" key="18">
    <source>
        <dbReference type="Proteomes" id="UP001168821"/>
    </source>
</evidence>
<evidence type="ECO:0000313" key="17">
    <source>
        <dbReference type="EMBL" id="KAJ3654215.1"/>
    </source>
</evidence>
<protein>
    <recommendedName>
        <fullName evidence="8">Regucalcin</fullName>
        <ecNumber evidence="7">3.1.1.17</ecNumber>
    </recommendedName>
    <alternativeName>
        <fullName evidence="13">Gluconolactonase</fullName>
    </alternativeName>
</protein>
<proteinExistence type="inferred from homology"/>
<dbReference type="GO" id="GO:0019853">
    <property type="term" value="P:L-ascorbic acid biosynthetic process"/>
    <property type="evidence" value="ECO:0007669"/>
    <property type="project" value="TreeGrafter"/>
</dbReference>
<evidence type="ECO:0000256" key="14">
    <source>
        <dbReference type="PIRSR" id="PIRSR605511-1"/>
    </source>
</evidence>
<gene>
    <name evidence="17" type="ORF">Zmor_013417</name>
</gene>
<sequence>MAPKVERITEATELGEGPHWNAATQSLYFVDIFGKSIHRYVPATKKHTTAVIGTGHVSIIIPIDGQKNKFVISIGRELYTIKWDGETPDVSDLTKIGAVDDNPDTLYNRFNDGKCDPTGRLWVGTMGEEPENGHVARNKGGLFSIDSSQKFKKHLSNISISNGLAWSSDLKKMYYIDSLKVTIDEYEVDLKHGSLSNGKPIFTLDKHKIPGFPDGMAIDTDGNLWVAIFNGCRVIKIDPRKPETLLQTIEIPAKQVTSVAFGGPNLDELYVTTAAFTVDGVELPPPNHGATYKVTGIGAKGLPGVNFKL</sequence>
<keyword evidence="15" id="KW-0862">Zinc</keyword>
<dbReference type="EMBL" id="JALNTZ010000004">
    <property type="protein sequence ID" value="KAJ3654215.1"/>
    <property type="molecule type" value="Genomic_DNA"/>
</dbReference>
<evidence type="ECO:0000256" key="4">
    <source>
        <dbReference type="ARBA" id="ARBA00001946"/>
    </source>
</evidence>
<keyword evidence="9" id="KW-0963">Cytoplasm</keyword>
<dbReference type="FunFam" id="2.120.10.30:FF:000027">
    <property type="entry name" value="Regucalcin homologue"/>
    <property type="match status" value="1"/>
</dbReference>
<evidence type="ECO:0000256" key="2">
    <source>
        <dbReference type="ARBA" id="ARBA00001913"/>
    </source>
</evidence>
<keyword evidence="12" id="KW-0106">Calcium</keyword>
<evidence type="ECO:0000259" key="16">
    <source>
        <dbReference type="Pfam" id="PF08450"/>
    </source>
</evidence>
<comment type="cofactor">
    <cofactor evidence="2">
        <name>Ca(2+)</name>
        <dbReference type="ChEBI" id="CHEBI:29108"/>
    </cofactor>
</comment>
<comment type="cofactor">
    <cofactor evidence="3">
        <name>Mn(2+)</name>
        <dbReference type="ChEBI" id="CHEBI:29035"/>
    </cofactor>
</comment>
<keyword evidence="18" id="KW-1185">Reference proteome</keyword>
<dbReference type="PANTHER" id="PTHR10907">
    <property type="entry name" value="REGUCALCIN"/>
    <property type="match status" value="1"/>
</dbReference>
<evidence type="ECO:0000256" key="5">
    <source>
        <dbReference type="ARBA" id="ARBA00004496"/>
    </source>
</evidence>
<evidence type="ECO:0000256" key="10">
    <source>
        <dbReference type="ARBA" id="ARBA00022723"/>
    </source>
</evidence>
<dbReference type="GO" id="GO:0004341">
    <property type="term" value="F:gluconolactonase activity"/>
    <property type="evidence" value="ECO:0007669"/>
    <property type="project" value="UniProtKB-EC"/>
</dbReference>
<feature type="binding site" evidence="15">
    <location>
        <position position="16"/>
    </location>
    <ligand>
        <name>a divalent metal cation</name>
        <dbReference type="ChEBI" id="CHEBI:60240"/>
    </ligand>
</feature>
<comment type="cofactor">
    <cofactor evidence="15">
        <name>Zn(2+)</name>
        <dbReference type="ChEBI" id="CHEBI:29105"/>
    </cofactor>
    <text evidence="15">Binds 1 divalent metal cation per subunit.</text>
</comment>
<comment type="similarity">
    <text evidence="6">Belongs to the SMP-30/CGR1 family.</text>
</comment>
<feature type="binding site" evidence="15">
    <location>
        <position position="129"/>
    </location>
    <ligand>
        <name>substrate</name>
    </ligand>
</feature>
<evidence type="ECO:0000256" key="3">
    <source>
        <dbReference type="ARBA" id="ARBA00001936"/>
    </source>
</evidence>
<dbReference type="GO" id="GO:0005509">
    <property type="term" value="F:calcium ion binding"/>
    <property type="evidence" value="ECO:0007669"/>
    <property type="project" value="TreeGrafter"/>
</dbReference>
<feature type="domain" description="SMP-30/Gluconolactonase/LRE-like region" evidence="16">
    <location>
        <begin position="14"/>
        <end position="274"/>
    </location>
</feature>
<dbReference type="InterPro" id="IPR013658">
    <property type="entry name" value="SGL"/>
</dbReference>
<comment type="catalytic activity">
    <reaction evidence="1">
        <text>D-glucono-1,5-lactone + H2O = D-gluconate + H(+)</text>
        <dbReference type="Rhea" id="RHEA:10440"/>
        <dbReference type="ChEBI" id="CHEBI:15377"/>
        <dbReference type="ChEBI" id="CHEBI:15378"/>
        <dbReference type="ChEBI" id="CHEBI:16217"/>
        <dbReference type="ChEBI" id="CHEBI:18391"/>
        <dbReference type="EC" id="3.1.1.17"/>
    </reaction>
</comment>
<feature type="binding site" evidence="15">
    <location>
        <position position="111"/>
    </location>
    <ligand>
        <name>substrate</name>
    </ligand>
</feature>
<evidence type="ECO:0000256" key="9">
    <source>
        <dbReference type="ARBA" id="ARBA00022490"/>
    </source>
</evidence>
<dbReference type="InterPro" id="IPR005511">
    <property type="entry name" value="SMP-30"/>
</dbReference>
<evidence type="ECO:0000256" key="8">
    <source>
        <dbReference type="ARBA" id="ARBA00016808"/>
    </source>
</evidence>
<evidence type="ECO:0000256" key="7">
    <source>
        <dbReference type="ARBA" id="ARBA00013227"/>
    </source>
</evidence>
<evidence type="ECO:0000256" key="6">
    <source>
        <dbReference type="ARBA" id="ARBA00008853"/>
    </source>
</evidence>
<keyword evidence="11" id="KW-0378">Hydrolase</keyword>
<dbReference type="PRINTS" id="PR01790">
    <property type="entry name" value="SMP30FAMILY"/>
</dbReference>
<keyword evidence="10 15" id="KW-0479">Metal-binding</keyword>
<dbReference type="PANTHER" id="PTHR10907:SF66">
    <property type="entry name" value="MIP34848P1-RELATED"/>
    <property type="match status" value="1"/>
</dbReference>